<dbReference type="Pfam" id="PF05958">
    <property type="entry name" value="tRNA_U5-meth_tr"/>
    <property type="match status" value="1"/>
</dbReference>
<name>A0A193LF79_9GAMM</name>
<reference evidence="15 16" key="1">
    <citation type="submission" date="2016-06" db="EMBL/GenBank/DDBJ databases">
        <title>Complete genome sequence of a deep-branching marine Gamma Proteobacterium Woeseia oceani type strain XK5.</title>
        <authorList>
            <person name="Mu D."/>
            <person name="Du Z."/>
        </authorList>
    </citation>
    <scope>NUCLEOTIDE SEQUENCE [LARGE SCALE GENOMIC DNA]</scope>
    <source>
        <strain evidence="15 16">XK5</strain>
    </source>
</reference>
<dbReference type="SUPFAM" id="SSF53335">
    <property type="entry name" value="S-adenosyl-L-methionine-dependent methyltransferases"/>
    <property type="match status" value="1"/>
</dbReference>
<protein>
    <recommendedName>
        <fullName evidence="11">23S rRNA (uracil(1939)-C(5))-methyltransferase RlmD</fullName>
        <ecNumber evidence="11">2.1.1.190</ecNumber>
    </recommendedName>
    <alternativeName>
        <fullName evidence="11">23S rRNA(m5U1939)-methyltransferase</fullName>
    </alternativeName>
</protein>
<dbReference type="EC" id="2.1.1.190" evidence="11"/>
<comment type="function">
    <text evidence="10 11">Catalyzes the formation of 5-methyl-uridine at position 1939 (m5U1939) in 23S rRNA.</text>
</comment>
<comment type="similarity">
    <text evidence="11">Belongs to the class I-like SAM-binding methyltransferase superfamily. RNA M5U methyltransferase family. RlmD subfamily.</text>
</comment>
<feature type="binding site" evidence="11">
    <location>
        <position position="308"/>
    </location>
    <ligand>
        <name>S-adenosyl-L-methionine</name>
        <dbReference type="ChEBI" id="CHEBI:59789"/>
    </ligand>
</feature>
<comment type="catalytic activity">
    <reaction evidence="9 11">
        <text>uridine(1939) in 23S rRNA + S-adenosyl-L-methionine = 5-methyluridine(1939) in 23S rRNA + S-adenosyl-L-homocysteine + H(+)</text>
        <dbReference type="Rhea" id="RHEA:42908"/>
        <dbReference type="Rhea" id="RHEA-COMP:10278"/>
        <dbReference type="Rhea" id="RHEA-COMP:10279"/>
        <dbReference type="ChEBI" id="CHEBI:15378"/>
        <dbReference type="ChEBI" id="CHEBI:57856"/>
        <dbReference type="ChEBI" id="CHEBI:59789"/>
        <dbReference type="ChEBI" id="CHEBI:65315"/>
        <dbReference type="ChEBI" id="CHEBI:74447"/>
        <dbReference type="EC" id="2.1.1.190"/>
    </reaction>
</comment>
<keyword evidence="5 11" id="KW-0949">S-adenosyl-L-methionine</keyword>
<keyword evidence="2 11" id="KW-0698">rRNA processing</keyword>
<evidence type="ECO:0000256" key="6">
    <source>
        <dbReference type="ARBA" id="ARBA00022723"/>
    </source>
</evidence>
<feature type="binding site" evidence="11">
    <location>
        <position position="73"/>
    </location>
    <ligand>
        <name>[4Fe-4S] cluster</name>
        <dbReference type="ChEBI" id="CHEBI:49883"/>
    </ligand>
</feature>
<feature type="binding site" evidence="11 12">
    <location>
        <position position="324"/>
    </location>
    <ligand>
        <name>S-adenosyl-L-methionine</name>
        <dbReference type="ChEBI" id="CHEBI:59789"/>
    </ligand>
</feature>
<dbReference type="Proteomes" id="UP000092695">
    <property type="component" value="Chromosome"/>
</dbReference>
<dbReference type="AlphaFoldDB" id="A0A193LF79"/>
<feature type="binding site" evidence="11">
    <location>
        <position position="79"/>
    </location>
    <ligand>
        <name>[4Fe-4S] cluster</name>
        <dbReference type="ChEBI" id="CHEBI:49883"/>
    </ligand>
</feature>
<accession>A0A193LF79</accession>
<dbReference type="GO" id="GO:0005506">
    <property type="term" value="F:iron ion binding"/>
    <property type="evidence" value="ECO:0007669"/>
    <property type="project" value="UniProtKB-UniRule"/>
</dbReference>
<dbReference type="PROSITE" id="PS50926">
    <property type="entry name" value="TRAM"/>
    <property type="match status" value="1"/>
</dbReference>
<evidence type="ECO:0000256" key="3">
    <source>
        <dbReference type="ARBA" id="ARBA00022603"/>
    </source>
</evidence>
<dbReference type="InterPro" id="IPR029063">
    <property type="entry name" value="SAM-dependent_MTases_sf"/>
</dbReference>
<feature type="binding site" evidence="11 12">
    <location>
        <position position="372"/>
    </location>
    <ligand>
        <name>S-adenosyl-L-methionine</name>
        <dbReference type="ChEBI" id="CHEBI:59789"/>
    </ligand>
</feature>
<keyword evidence="4 11" id="KW-0808">Transferase</keyword>
<dbReference type="InterPro" id="IPR001566">
    <property type="entry name" value="23S_rRNA_MeTrfase_RlmD"/>
</dbReference>
<dbReference type="InterPro" id="IPR012340">
    <property type="entry name" value="NA-bd_OB-fold"/>
</dbReference>
<dbReference type="HAMAP" id="MF_01010">
    <property type="entry name" value="23SrRNA_methyltr_RlmD"/>
    <property type="match status" value="1"/>
</dbReference>
<evidence type="ECO:0000313" key="15">
    <source>
        <dbReference type="EMBL" id="ANO51123.1"/>
    </source>
</evidence>
<evidence type="ECO:0000256" key="13">
    <source>
        <dbReference type="PROSITE-ProRule" id="PRU10015"/>
    </source>
</evidence>
<feature type="domain" description="TRAM" evidence="14">
    <location>
        <begin position="2"/>
        <end position="60"/>
    </location>
</feature>
<dbReference type="Gene3D" id="2.40.50.1070">
    <property type="match status" value="1"/>
</dbReference>
<dbReference type="Gene3D" id="2.40.50.140">
    <property type="entry name" value="Nucleic acid-binding proteins"/>
    <property type="match status" value="1"/>
</dbReference>
<evidence type="ECO:0000256" key="2">
    <source>
        <dbReference type="ARBA" id="ARBA00022552"/>
    </source>
</evidence>
<dbReference type="SUPFAM" id="SSF50249">
    <property type="entry name" value="Nucleic acid-binding proteins"/>
    <property type="match status" value="1"/>
</dbReference>
<dbReference type="EMBL" id="CP016268">
    <property type="protein sequence ID" value="ANO51123.1"/>
    <property type="molecule type" value="Genomic_DNA"/>
</dbReference>
<dbReference type="GO" id="GO:0070475">
    <property type="term" value="P:rRNA base methylation"/>
    <property type="evidence" value="ECO:0007669"/>
    <property type="project" value="TreeGrafter"/>
</dbReference>
<evidence type="ECO:0000313" key="16">
    <source>
        <dbReference type="Proteomes" id="UP000092695"/>
    </source>
</evidence>
<dbReference type="InterPro" id="IPR002792">
    <property type="entry name" value="TRAM_dom"/>
</dbReference>
<keyword evidence="1 11" id="KW-0004">4Fe-4S</keyword>
<feature type="binding site" evidence="11">
    <location>
        <position position="165"/>
    </location>
    <ligand>
        <name>[4Fe-4S] cluster</name>
        <dbReference type="ChEBI" id="CHEBI:49883"/>
    </ligand>
</feature>
<dbReference type="NCBIfam" id="NF009639">
    <property type="entry name" value="PRK13168.1"/>
    <property type="match status" value="1"/>
</dbReference>
<keyword evidence="6 11" id="KW-0479">Metal-binding</keyword>
<keyword evidence="16" id="KW-1185">Reference proteome</keyword>
<dbReference type="CDD" id="cd02440">
    <property type="entry name" value="AdoMet_MTases"/>
    <property type="match status" value="1"/>
</dbReference>
<dbReference type="PROSITE" id="PS01231">
    <property type="entry name" value="TRMA_2"/>
    <property type="match status" value="1"/>
</dbReference>
<dbReference type="PROSITE" id="PS51687">
    <property type="entry name" value="SAM_MT_RNA_M5U"/>
    <property type="match status" value="1"/>
</dbReference>
<dbReference type="InterPro" id="IPR030390">
    <property type="entry name" value="MeTrfase_TrmA_AS"/>
</dbReference>
<dbReference type="FunFam" id="2.40.50.140:FF:000097">
    <property type="entry name" value="23S rRNA (uracil(1939)-C(5))-methyltransferase RlmD"/>
    <property type="match status" value="1"/>
</dbReference>
<feature type="binding site" evidence="11 12">
    <location>
        <position position="303"/>
    </location>
    <ligand>
        <name>S-adenosyl-L-methionine</name>
        <dbReference type="ChEBI" id="CHEBI:59789"/>
    </ligand>
</feature>
<dbReference type="KEGG" id="woc:BA177_07825"/>
<dbReference type="FunFam" id="3.40.50.150:FF:000009">
    <property type="entry name" value="23S rRNA (Uracil(1939)-C(5))-methyltransferase RlmD"/>
    <property type="match status" value="1"/>
</dbReference>
<dbReference type="Pfam" id="PF01938">
    <property type="entry name" value="TRAM"/>
    <property type="match status" value="1"/>
</dbReference>
<evidence type="ECO:0000256" key="9">
    <source>
        <dbReference type="ARBA" id="ARBA00052756"/>
    </source>
</evidence>
<keyword evidence="7 11" id="KW-0408">Iron</keyword>
<evidence type="ECO:0000259" key="14">
    <source>
        <dbReference type="PROSITE" id="PS50926"/>
    </source>
</evidence>
<dbReference type="NCBIfam" id="TIGR00479">
    <property type="entry name" value="rumA"/>
    <property type="match status" value="1"/>
</dbReference>
<evidence type="ECO:0000256" key="1">
    <source>
        <dbReference type="ARBA" id="ARBA00022485"/>
    </source>
</evidence>
<dbReference type="PANTHER" id="PTHR11061:SF49">
    <property type="entry name" value="23S RRNA (URACIL(1939)-C(5))-METHYLTRANSFERASE RLMD"/>
    <property type="match status" value="1"/>
</dbReference>
<dbReference type="GO" id="GO:0070041">
    <property type="term" value="F:rRNA (uridine-C5-)-methyltransferase activity"/>
    <property type="evidence" value="ECO:0007669"/>
    <property type="project" value="UniProtKB-UniRule"/>
</dbReference>
<evidence type="ECO:0000256" key="11">
    <source>
        <dbReference type="HAMAP-Rule" id="MF_01010"/>
    </source>
</evidence>
<dbReference type="GO" id="GO:0051539">
    <property type="term" value="F:4 iron, 4 sulfur cluster binding"/>
    <property type="evidence" value="ECO:0007669"/>
    <property type="project" value="UniProtKB-KW"/>
</dbReference>
<evidence type="ECO:0000256" key="10">
    <source>
        <dbReference type="ARBA" id="ARBA00059995"/>
    </source>
</evidence>
<dbReference type="RefSeq" id="WP_068615099.1">
    <property type="nucleotide sequence ID" value="NZ_CP016268.1"/>
</dbReference>
<keyword evidence="8 11" id="KW-0411">Iron-sulfur</keyword>
<gene>
    <name evidence="11" type="primary">rlmD</name>
    <name evidence="15" type="ORF">BA177_07825</name>
</gene>
<evidence type="ECO:0000256" key="8">
    <source>
        <dbReference type="ARBA" id="ARBA00023014"/>
    </source>
</evidence>
<proteinExistence type="inferred from homology"/>
<evidence type="ECO:0000256" key="7">
    <source>
        <dbReference type="ARBA" id="ARBA00023004"/>
    </source>
</evidence>
<feature type="binding site" evidence="11">
    <location>
        <position position="351"/>
    </location>
    <ligand>
        <name>S-adenosyl-L-methionine</name>
        <dbReference type="ChEBI" id="CHEBI:59789"/>
    </ligand>
</feature>
<dbReference type="PANTHER" id="PTHR11061">
    <property type="entry name" value="RNA M5U METHYLTRANSFERASE"/>
    <property type="match status" value="1"/>
</dbReference>
<dbReference type="InterPro" id="IPR010280">
    <property type="entry name" value="U5_MeTrfase_fam"/>
</dbReference>
<dbReference type="GO" id="GO:0003723">
    <property type="term" value="F:RNA binding"/>
    <property type="evidence" value="ECO:0007669"/>
    <property type="project" value="InterPro"/>
</dbReference>
<feature type="binding site" evidence="11">
    <location>
        <position position="82"/>
    </location>
    <ligand>
        <name>[4Fe-4S] cluster</name>
        <dbReference type="ChEBI" id="CHEBI:49883"/>
    </ligand>
</feature>
<dbReference type="STRING" id="1548547.BA177_07825"/>
<dbReference type="OrthoDB" id="9804590at2"/>
<dbReference type="Gene3D" id="3.40.50.150">
    <property type="entry name" value="Vaccinia Virus protein VP39"/>
    <property type="match status" value="1"/>
</dbReference>
<organism evidence="15 16">
    <name type="scientific">Woeseia oceani</name>
    <dbReference type="NCBI Taxonomy" id="1548547"/>
    <lineage>
        <taxon>Bacteria</taxon>
        <taxon>Pseudomonadati</taxon>
        <taxon>Pseudomonadota</taxon>
        <taxon>Gammaproteobacteria</taxon>
        <taxon>Woeseiales</taxon>
        <taxon>Woeseiaceae</taxon>
        <taxon>Woeseia</taxon>
    </lineage>
</organism>
<evidence type="ECO:0000256" key="5">
    <source>
        <dbReference type="ARBA" id="ARBA00022691"/>
    </source>
</evidence>
<evidence type="ECO:0000256" key="12">
    <source>
        <dbReference type="PROSITE-ProRule" id="PRU01024"/>
    </source>
</evidence>
<dbReference type="InterPro" id="IPR030391">
    <property type="entry name" value="MeTrfase_TrmA_CS"/>
</dbReference>
<feature type="active site" evidence="13">
    <location>
        <position position="398"/>
    </location>
</feature>
<keyword evidence="3 11" id="KW-0489">Methyltransferase</keyword>
<feature type="binding site" evidence="11 12">
    <location>
        <position position="274"/>
    </location>
    <ligand>
        <name>S-adenosyl-L-methionine</name>
        <dbReference type="ChEBI" id="CHEBI:59789"/>
    </ligand>
</feature>
<dbReference type="PROSITE" id="PS01230">
    <property type="entry name" value="TRMA_1"/>
    <property type="match status" value="1"/>
</dbReference>
<evidence type="ECO:0000256" key="4">
    <source>
        <dbReference type="ARBA" id="ARBA00022679"/>
    </source>
</evidence>
<feature type="active site" description="Nucleophile" evidence="11 12">
    <location>
        <position position="398"/>
    </location>
</feature>
<sequence length="443" mass="49353">MARKKAQPETAEISTVTHDGRGIARIEGKTVFVAGALSGETVRFLRRKRRRNYDEAELLEVLEPSSERVTPRCVAFGVCGGCTLQHQSQGRQRDIKSDALREALQRIGGVTPEVWLEPVFDGGEEGGWHYRRRARLAVKDVPAKDRVLVGFRERHVPYVTDMHRCEVLARPVDSLLDPLSELVAKLSIRARLPQIEVAIGDEQARLVFRVLEEPTAADRQHFEAFAAAHGVTVAMQPGGLDTVYDLYPVEPPPLFYTLPEYDIELQFEATDFVQVNADINRRMVQHALTLLAPEPGDRVLDLFCGIGNFSLPLARLAGEVLGIEGEQRQVARATANARRNGLDNVNFLAADLDAIDGKEPWLKKQWQRLLLDPARSGALAVVQRIDKIKPQRIVYVSCHPATLARDAAELCARGYRLSAAGIIDMFPHTSHVESIAVFDKIKK</sequence>